<comment type="caution">
    <text evidence="1">The sequence shown here is derived from an EMBL/GenBank/DDBJ whole genome shotgun (WGS) entry which is preliminary data.</text>
</comment>
<evidence type="ECO:0000313" key="1">
    <source>
        <dbReference type="EMBL" id="HIZ23922.1"/>
    </source>
</evidence>
<protein>
    <submittedName>
        <fullName evidence="1">Uncharacterized protein</fullName>
    </submittedName>
</protein>
<reference evidence="1" key="1">
    <citation type="journal article" date="2021" name="PeerJ">
        <title>Extensive microbial diversity within the chicken gut microbiome revealed by metagenomics and culture.</title>
        <authorList>
            <person name="Gilroy R."/>
            <person name="Ravi A."/>
            <person name="Getino M."/>
            <person name="Pursley I."/>
            <person name="Horton D.L."/>
            <person name="Alikhan N.F."/>
            <person name="Baker D."/>
            <person name="Gharbi K."/>
            <person name="Hall N."/>
            <person name="Watson M."/>
            <person name="Adriaenssens E.M."/>
            <person name="Foster-Nyarko E."/>
            <person name="Jarju S."/>
            <person name="Secka A."/>
            <person name="Antonio M."/>
            <person name="Oren A."/>
            <person name="Chaudhuri R.R."/>
            <person name="La Ragione R."/>
            <person name="Hildebrand F."/>
            <person name="Pallen M.J."/>
        </authorList>
    </citation>
    <scope>NUCLEOTIDE SEQUENCE</scope>
    <source>
        <strain evidence="1">CHK33-5263</strain>
    </source>
</reference>
<organism evidence="1 2">
    <name type="scientific">Candidatus Gallimonas intestinigallinarum</name>
    <dbReference type="NCBI Taxonomy" id="2838604"/>
    <lineage>
        <taxon>Bacteria</taxon>
        <taxon>Bacillati</taxon>
        <taxon>Bacillota</taxon>
        <taxon>Clostridia</taxon>
        <taxon>Candidatus Gallimonas</taxon>
    </lineage>
</organism>
<evidence type="ECO:0000313" key="2">
    <source>
        <dbReference type="Proteomes" id="UP000824044"/>
    </source>
</evidence>
<sequence>MLFAINYAKKGFTCYAFFVAANFAFKTLRKRKVQLCAVAAPLHKNLFSENIFVRNMVILICAEALLRKSEPMGLSLLLNPSARKTEHKAVGDCWVFLKIVRLFLSVQKETDEKSKNYAARKVAPFRSGTQFANPLAQAEK</sequence>
<accession>A0A9D2DV99</accession>
<gene>
    <name evidence="1" type="ORF">H9812_00380</name>
</gene>
<dbReference type="AlphaFoldDB" id="A0A9D2DV99"/>
<proteinExistence type="predicted"/>
<reference evidence="1" key="2">
    <citation type="submission" date="2021-04" db="EMBL/GenBank/DDBJ databases">
        <authorList>
            <person name="Gilroy R."/>
        </authorList>
    </citation>
    <scope>NUCLEOTIDE SEQUENCE</scope>
    <source>
        <strain evidence="1">CHK33-5263</strain>
    </source>
</reference>
<dbReference type="Proteomes" id="UP000824044">
    <property type="component" value="Unassembled WGS sequence"/>
</dbReference>
<name>A0A9D2DV99_9FIRM</name>
<dbReference type="EMBL" id="DXBS01000007">
    <property type="protein sequence ID" value="HIZ23922.1"/>
    <property type="molecule type" value="Genomic_DNA"/>
</dbReference>